<evidence type="ECO:0000313" key="6">
    <source>
        <dbReference type="EMBL" id="MEZ6852388.1"/>
    </source>
</evidence>
<dbReference type="EMBL" id="JBFSOO010000002">
    <property type="protein sequence ID" value="MEZ6852388.1"/>
    <property type="molecule type" value="Genomic_DNA"/>
</dbReference>
<dbReference type="InterPro" id="IPR009926">
    <property type="entry name" value="T3SS_YcgR_PilZN"/>
</dbReference>
<name>A0ABV4JSG9_9BACT</name>
<evidence type="ECO:0000256" key="2">
    <source>
        <dbReference type="ARBA" id="ARBA00022741"/>
    </source>
</evidence>
<comment type="caution">
    <text evidence="6">The sequence shown here is derived from an EMBL/GenBank/DDBJ whole genome shotgun (WGS) entry which is preliminary data.</text>
</comment>
<sequence>MNIGENLNIQLASTGQRCWGEIVGLKKDKYLLVETGKNKNSLAFLPEDVVTVRCVSNNDGVLCGFRTTVARYLTEPFPQVILHFPQDIEQMQLRNETRYHCFSPVTVHHGNLSCEGMLINISEHGGKVVLAEGVQGSCVESQECPFLEDQKISLDIRPLGAVAPVTVDAVIKRVTIRDGGITLGVFVDSVPEDGTIFLEFIERCRKFSELV</sequence>
<protein>
    <submittedName>
        <fullName evidence="6">PilZ domain-containing protein</fullName>
    </submittedName>
</protein>
<evidence type="ECO:0000256" key="1">
    <source>
        <dbReference type="ARBA" id="ARBA00022636"/>
    </source>
</evidence>
<accession>A0ABV4JSG9</accession>
<evidence type="ECO:0000259" key="4">
    <source>
        <dbReference type="Pfam" id="PF07238"/>
    </source>
</evidence>
<dbReference type="Gene3D" id="2.30.110.10">
    <property type="entry name" value="Electron Transport, Fmn-binding Protein, Chain A"/>
    <property type="match status" value="1"/>
</dbReference>
<dbReference type="SUPFAM" id="SSF141371">
    <property type="entry name" value="PilZ domain-like"/>
    <property type="match status" value="1"/>
</dbReference>
<dbReference type="Pfam" id="PF07238">
    <property type="entry name" value="PilZ"/>
    <property type="match status" value="1"/>
</dbReference>
<feature type="domain" description="PilZ" evidence="4">
    <location>
        <begin position="92"/>
        <end position="186"/>
    </location>
</feature>
<dbReference type="Pfam" id="PF12945">
    <property type="entry name" value="PilZNR"/>
    <property type="match status" value="1"/>
</dbReference>
<reference evidence="6 7" key="1">
    <citation type="submission" date="2024-07" db="EMBL/GenBank/DDBJ databases">
        <title>Active virus-host system and metabolic interactions in a Lokiarchaeon culture.</title>
        <authorList>
            <person name="Ponce Toledo R.I."/>
            <person name="Rodrigues Oliveira T."/>
            <person name="Schleper C."/>
        </authorList>
    </citation>
    <scope>NUCLEOTIDE SEQUENCE [LARGE SCALE GENOMIC DNA]</scope>
    <source>
        <strain evidence="6 7">B35</strain>
    </source>
</reference>
<dbReference type="Proteomes" id="UP001568358">
    <property type="component" value="Unassembled WGS sequence"/>
</dbReference>
<keyword evidence="2" id="KW-0547">Nucleotide-binding</keyword>
<dbReference type="InterPro" id="IPR009875">
    <property type="entry name" value="PilZ_domain"/>
</dbReference>
<dbReference type="RefSeq" id="WP_371149907.1">
    <property type="nucleotide sequence ID" value="NZ_JBFSOO010000002.1"/>
</dbReference>
<dbReference type="InterPro" id="IPR012349">
    <property type="entry name" value="Split_barrel_FMN-bd"/>
</dbReference>
<evidence type="ECO:0000256" key="3">
    <source>
        <dbReference type="ARBA" id="ARBA00023143"/>
    </source>
</evidence>
<gene>
    <name evidence="6" type="ORF">AB2Z07_02380</name>
</gene>
<evidence type="ECO:0000259" key="5">
    <source>
        <dbReference type="Pfam" id="PF12945"/>
    </source>
</evidence>
<keyword evidence="1" id="KW-0973">c-di-GMP</keyword>
<proteinExistence type="predicted"/>
<evidence type="ECO:0000313" key="7">
    <source>
        <dbReference type="Proteomes" id="UP001568358"/>
    </source>
</evidence>
<feature type="domain" description="Type III secretion system flagellar brake protein YcgR PilZN" evidence="5">
    <location>
        <begin position="3"/>
        <end position="85"/>
    </location>
</feature>
<keyword evidence="3" id="KW-0975">Bacterial flagellum</keyword>
<keyword evidence="7" id="KW-1185">Reference proteome</keyword>
<organism evidence="6 7">
    <name type="scientific">Halodesulfovibrio aestuarii</name>
    <dbReference type="NCBI Taxonomy" id="126333"/>
    <lineage>
        <taxon>Bacteria</taxon>
        <taxon>Pseudomonadati</taxon>
        <taxon>Thermodesulfobacteriota</taxon>
        <taxon>Desulfovibrionia</taxon>
        <taxon>Desulfovibrionales</taxon>
        <taxon>Desulfovibrionaceae</taxon>
        <taxon>Halodesulfovibrio</taxon>
    </lineage>
</organism>